<feature type="transmembrane region" description="Helical" evidence="8">
    <location>
        <begin position="504"/>
        <end position="524"/>
    </location>
</feature>
<accession>A0A5A9Z756</accession>
<dbReference type="Pfam" id="PF09721">
    <property type="entry name" value="Exosortase_EpsH"/>
    <property type="match status" value="1"/>
</dbReference>
<evidence type="ECO:0000259" key="9">
    <source>
        <dbReference type="Pfam" id="PF02517"/>
    </source>
</evidence>
<evidence type="ECO:0000313" key="10">
    <source>
        <dbReference type="EMBL" id="KAA0913016.1"/>
    </source>
</evidence>
<proteinExistence type="predicted"/>
<feature type="transmembrane region" description="Helical" evidence="8">
    <location>
        <begin position="359"/>
        <end position="375"/>
    </location>
</feature>
<feature type="transmembrane region" description="Helical" evidence="8">
    <location>
        <begin position="222"/>
        <end position="240"/>
    </location>
</feature>
<dbReference type="InterPro" id="IPR026392">
    <property type="entry name" value="Exo/Archaeosortase_dom"/>
</dbReference>
<evidence type="ECO:0000256" key="8">
    <source>
        <dbReference type="SAM" id="Phobius"/>
    </source>
</evidence>
<feature type="domain" description="CAAX prenyl protease 2/Lysostaphin resistance protein A-like" evidence="9">
    <location>
        <begin position="430"/>
        <end position="516"/>
    </location>
</feature>
<feature type="transmembrane region" description="Helical" evidence="8">
    <location>
        <begin position="467"/>
        <end position="497"/>
    </location>
</feature>
<name>A0A5A9Z756_9RHOB</name>
<keyword evidence="11" id="KW-1185">Reference proteome</keyword>
<dbReference type="EMBL" id="VINQ01000011">
    <property type="protein sequence ID" value="KAA0913016.1"/>
    <property type="molecule type" value="Genomic_DNA"/>
</dbReference>
<feature type="transmembrane region" description="Helical" evidence="8">
    <location>
        <begin position="49"/>
        <end position="66"/>
    </location>
</feature>
<dbReference type="InterPro" id="IPR019127">
    <property type="entry name" value="Exosortase"/>
</dbReference>
<dbReference type="EC" id="3.4.22.-" evidence="10"/>
<dbReference type="NCBIfam" id="TIGR04178">
    <property type="entry name" value="exo_archaeo"/>
    <property type="match status" value="1"/>
</dbReference>
<comment type="caution">
    <text evidence="10">The sequence shown here is derived from an EMBL/GenBank/DDBJ whole genome shotgun (WGS) entry which is preliminary data.</text>
</comment>
<organism evidence="10 11">
    <name type="scientific">Aquicoccus porphyridii</name>
    <dbReference type="NCBI Taxonomy" id="1852029"/>
    <lineage>
        <taxon>Bacteria</taxon>
        <taxon>Pseudomonadati</taxon>
        <taxon>Pseudomonadota</taxon>
        <taxon>Alphaproteobacteria</taxon>
        <taxon>Rhodobacterales</taxon>
        <taxon>Paracoccaceae</taxon>
        <taxon>Aquicoccus</taxon>
    </lineage>
</organism>
<keyword evidence="7 8" id="KW-0472">Membrane</keyword>
<keyword evidence="4 8" id="KW-0812">Transmembrane</keyword>
<protein>
    <submittedName>
        <fullName evidence="10">Exosortase E/protease, VPEID-CTERM system</fullName>
        <ecNumber evidence="10">3.4.22.-</ecNumber>
    </submittedName>
</protein>
<keyword evidence="2" id="KW-1003">Cell membrane</keyword>
<evidence type="ECO:0000256" key="6">
    <source>
        <dbReference type="ARBA" id="ARBA00022989"/>
    </source>
</evidence>
<dbReference type="AlphaFoldDB" id="A0A5A9Z756"/>
<dbReference type="InterPro" id="IPR003675">
    <property type="entry name" value="Rce1/LyrA-like_dom"/>
</dbReference>
<evidence type="ECO:0000256" key="5">
    <source>
        <dbReference type="ARBA" id="ARBA00022801"/>
    </source>
</evidence>
<feature type="transmembrane region" description="Helical" evidence="8">
    <location>
        <begin position="87"/>
        <end position="107"/>
    </location>
</feature>
<dbReference type="InterPro" id="IPR026420">
    <property type="entry name" value="Exo_VPEID"/>
</dbReference>
<evidence type="ECO:0000313" key="11">
    <source>
        <dbReference type="Proteomes" id="UP000325291"/>
    </source>
</evidence>
<dbReference type="RefSeq" id="WP_111364375.1">
    <property type="nucleotide sequence ID" value="NZ_JASHJG010000032.1"/>
</dbReference>
<dbReference type="GO" id="GO:0080120">
    <property type="term" value="P:CAAX-box protein maturation"/>
    <property type="evidence" value="ECO:0007669"/>
    <property type="project" value="UniProtKB-ARBA"/>
</dbReference>
<dbReference type="GO" id="GO:0004175">
    <property type="term" value="F:endopeptidase activity"/>
    <property type="evidence" value="ECO:0007669"/>
    <property type="project" value="UniProtKB-ARBA"/>
</dbReference>
<keyword evidence="3 10" id="KW-0645">Protease</keyword>
<evidence type="ECO:0000256" key="2">
    <source>
        <dbReference type="ARBA" id="ARBA00022475"/>
    </source>
</evidence>
<feature type="transmembrane region" description="Helical" evidence="8">
    <location>
        <begin position="333"/>
        <end position="353"/>
    </location>
</feature>
<feature type="transmembrane region" description="Helical" evidence="8">
    <location>
        <begin position="119"/>
        <end position="143"/>
    </location>
</feature>
<feature type="transmembrane region" description="Helical" evidence="8">
    <location>
        <begin position="292"/>
        <end position="312"/>
    </location>
</feature>
<feature type="transmembrane region" description="Helical" evidence="8">
    <location>
        <begin position="252"/>
        <end position="280"/>
    </location>
</feature>
<dbReference type="NCBIfam" id="TIGR03008">
    <property type="entry name" value="pepcterm_CAAX"/>
    <property type="match status" value="1"/>
</dbReference>
<dbReference type="InterPro" id="IPR014346">
    <property type="entry name" value="Prenyl_protease-related"/>
</dbReference>
<gene>
    <name evidence="10" type="primary">xrtE</name>
    <name evidence="10" type="ORF">FLO80_14430</name>
</gene>
<feature type="transmembrane region" description="Helical" evidence="8">
    <location>
        <begin position="7"/>
        <end position="29"/>
    </location>
</feature>
<dbReference type="GO" id="GO:0006508">
    <property type="term" value="P:proteolysis"/>
    <property type="evidence" value="ECO:0007669"/>
    <property type="project" value="UniProtKB-KW"/>
</dbReference>
<evidence type="ECO:0000256" key="4">
    <source>
        <dbReference type="ARBA" id="ARBA00022692"/>
    </source>
</evidence>
<keyword evidence="6 8" id="KW-1133">Transmembrane helix</keyword>
<feature type="transmembrane region" description="Helical" evidence="8">
    <location>
        <begin position="155"/>
        <end position="175"/>
    </location>
</feature>
<dbReference type="Proteomes" id="UP000325291">
    <property type="component" value="Unassembled WGS sequence"/>
</dbReference>
<evidence type="ECO:0000256" key="3">
    <source>
        <dbReference type="ARBA" id="ARBA00022670"/>
    </source>
</evidence>
<keyword evidence="5 10" id="KW-0378">Hydrolase</keyword>
<evidence type="ECO:0000256" key="7">
    <source>
        <dbReference type="ARBA" id="ARBA00023136"/>
    </source>
</evidence>
<feature type="transmembrane region" description="Helical" evidence="8">
    <location>
        <begin position="382"/>
        <end position="404"/>
    </location>
</feature>
<reference evidence="10 11" key="1">
    <citation type="submission" date="2019-07" db="EMBL/GenBank/DDBJ databases">
        <title>Aquicoccus porphyridii gen. nov., sp. nov., isolated from a small marine red alga, Porphyridium marinum.</title>
        <authorList>
            <person name="Liu L."/>
        </authorList>
    </citation>
    <scope>NUCLEOTIDE SEQUENCE [LARGE SCALE GENOMIC DNA]</scope>
    <source>
        <strain evidence="10 11">L1 8-17</strain>
    </source>
</reference>
<feature type="transmembrane region" description="Helical" evidence="8">
    <location>
        <begin position="410"/>
        <end position="432"/>
    </location>
</feature>
<dbReference type="Pfam" id="PF02517">
    <property type="entry name" value="Rce1-like"/>
    <property type="match status" value="1"/>
</dbReference>
<dbReference type="GO" id="GO:0005886">
    <property type="term" value="C:plasma membrane"/>
    <property type="evidence" value="ECO:0007669"/>
    <property type="project" value="UniProtKB-SubCell"/>
</dbReference>
<sequence length="531" mass="57831">MTQFRTRILVVPAVLLAEIIGIAVAYQFFATVDCHATGAQTGCELLRSLVARSIVSFAALGVYFWARPEAFRRLSQIGVARNGPGRWVWGIHLIGVGLILLPLVVGGSRNMTDEFFVALVPWLSGLVLAVATGVALVAPLGVWRDWLRAERFAPLPVLLVAVVIPDVANSLLPLWNWQVLTDFTFDAVVAVLLAFAPDIYADPATYIIGTESFRVYISSQCSGLEGIALVTAFIGIYGFLFRRDLHFTRFWLIMLPLGLTLSWLLNVVRIAILVMIGAHISPEIAVKGFHSYAGWLFFTLLAVFLLFVAQVMPWIHRHAPSAAQSIPLREDWLAARIIPFVALMVAGIVASAISVHPDLAYPLTALVMFLSLVYFRRHYWRLMTGIDPAAIAAGILVGAGWIIFQPPASAADASLAAVLNGLGATVLALWIISRLIGTMLLVPVVEELFFRGYLLGRLDFGGRAGRFFAVVASSAFFAMLHGRWIEAFVAGVIFALVMMRRDRLGDAVLAHVAANSVVAGWALINGTLTSI</sequence>
<evidence type="ECO:0000256" key="1">
    <source>
        <dbReference type="ARBA" id="ARBA00004651"/>
    </source>
</evidence>
<comment type="subcellular location">
    <subcellularLocation>
        <location evidence="1">Cell membrane</location>
        <topology evidence="1">Multi-pass membrane protein</topology>
    </subcellularLocation>
</comment>
<dbReference type="NCBIfam" id="TIGR04162">
    <property type="entry name" value="exo_VPEID"/>
    <property type="match status" value="1"/>
</dbReference>